<keyword evidence="2" id="KW-1185">Reference proteome</keyword>
<name>A0A6S4GS72_9BACT</name>
<proteinExistence type="predicted"/>
<dbReference type="AlphaFoldDB" id="A0A6S4GS72"/>
<dbReference type="Proteomes" id="UP000030902">
    <property type="component" value="Chromosome"/>
</dbReference>
<reference evidence="1 2" key="1">
    <citation type="journal article" date="2015" name="Proc. Natl. Acad. Sci. U.S.A.">
        <title>Cultivation of a human-associated TM7 phylotype reveals a reduced genome and epibiotic parasitic lifestyle.</title>
        <authorList>
            <person name="He X."/>
            <person name="McLean J.S."/>
            <person name="Edlund A."/>
            <person name="Yooseph S."/>
            <person name="Hall A.P."/>
            <person name="Liu S.Y."/>
            <person name="Dorrestein P.C."/>
            <person name="Esquenazi E."/>
            <person name="Hunter R.C."/>
            <person name="Cheng G."/>
            <person name="Nelson K.E."/>
            <person name="Lux R."/>
            <person name="Shi W."/>
        </authorList>
    </citation>
    <scope>NUCLEOTIDE SEQUENCE [LARGE SCALE GENOMIC DNA]</scope>
    <source>
        <strain evidence="1 2">TM7x</strain>
    </source>
</reference>
<evidence type="ECO:0000313" key="2">
    <source>
        <dbReference type="Proteomes" id="UP000030902"/>
    </source>
</evidence>
<accession>A0A6S4GS72</accession>
<dbReference type="KEGG" id="sox:TM7x_02140"/>
<dbReference type="RefSeq" id="WP_039327472.1">
    <property type="nucleotide sequence ID" value="NZ_CP007496.1"/>
</dbReference>
<organism evidence="1 2">
    <name type="scientific">Candidatus Nanosynbacter lyticus</name>
    <dbReference type="NCBI Taxonomy" id="2093824"/>
    <lineage>
        <taxon>Bacteria</taxon>
        <taxon>Candidatus Saccharimonadota</taxon>
        <taxon>Candidatus Saccharimonadia</taxon>
        <taxon>Candidatus Nanosynbacterales</taxon>
        <taxon>Candidatus Nanosynbacteraceae</taxon>
        <taxon>Candidatus Nanosynbacter</taxon>
    </lineage>
</organism>
<protein>
    <submittedName>
        <fullName evidence="1">Uncharacterized protein</fullName>
    </submittedName>
</protein>
<sequence length="127" mass="14550">MESLTGKISEIDTLWKELCLIVLKDENCSTVEDFVGILVFDLQADAFEESIRDLKRFNENKIGTKKTGEAILDIVVSAAYAITQIKIEPVKFFSDKEKCDWVILFADEIRKSLFEIMVDSQNLFMES</sequence>
<evidence type="ECO:0000313" key="1">
    <source>
        <dbReference type="EMBL" id="AJA06832.1"/>
    </source>
</evidence>
<gene>
    <name evidence="1" type="ORF">TM7x_02140</name>
</gene>
<dbReference type="EMBL" id="CP007496">
    <property type="protein sequence ID" value="AJA06832.1"/>
    <property type="molecule type" value="Genomic_DNA"/>
</dbReference>